<keyword evidence="2" id="KW-1185">Reference proteome</keyword>
<accession>A0ABV4U4R1</accession>
<comment type="caution">
    <text evidence="1">The sequence shown here is derived from an EMBL/GenBank/DDBJ whole genome shotgun (WGS) entry which is preliminary data.</text>
</comment>
<evidence type="ECO:0008006" key="3">
    <source>
        <dbReference type="Google" id="ProtNLM"/>
    </source>
</evidence>
<dbReference type="PANTHER" id="PTHR36848">
    <property type="entry name" value="DNA-BINDING PROTEIN (PUTATIVE SECRETED PROTEIN)-RELATED"/>
    <property type="match status" value="1"/>
</dbReference>
<dbReference type="EMBL" id="JBGUBD010000005">
    <property type="protein sequence ID" value="MFA9478588.1"/>
    <property type="molecule type" value="Genomic_DNA"/>
</dbReference>
<sequence>MIKPVPFWSWNEQMSAEQLQRQLSHIAEGGWGGGFVHARVGLTTPYLGDEWFSAVDAVVRRCRELGLKVWLYDEDQWPSGFSGGSTPLAGEACRMKVLLARLSGEPAPPRARRLTSGGGVTVYEWVAPLGNPWFNGTCYTDLMSEAGTAQFLADAYETYAERYADDYGGLVTAQFTDEPSAIFRFGLPRGAVPWSADLPERFRQMHGKALVDQLYLLFTDAPGAARFRWQYYRTANDLFERHFSQRLGQFCERRGLSLTGHFMAEGSLYEQQLWGVKVMPNYRHQHIPGIDHLARQVDEVLTPLQCRSVVNQCGRRQMLTELYGVSGQNVSFEDRWWIAAQQIALGANLLNPHLALYTMAGCRKRDHPPNLFYQQPWWPKNAVLDGALGQLCGQMAAGRFVADALVLHPAESAWTLWQADAAPADTKDENTTDFNPTTAASRSAIESFDEHFKTLLWKLLGVQVGIDLGDEDLLADDASVTTDADGQTVLRVGQMHYPHVVVPAMQTIRQSTLALLARFREAGGLIWRTAEPPAYVEGEPSKQPSEVLDDVPMVSVDELPKHMQTARGMAVHLEGLPTEVARRTLAHVRDLEDGRRLAFVVNLHRTQGGSATLTFPGRWRSARMIDPLRGKTSSPTQQWRGNRLQVTLPFAPAQGHLLELSEKPLVPMPARPRGIDPAQSTEHTIPSSSWRIERLDDNTLPLDTAWFREGDGPWSTNAVPVLAVQRRLNAMRYDGPLTLRYRFKAAGLSANRSVRLVVEYPERWVIRMNGRCVTYAGLPAWRDARWMPIDVTGMVRDGNNMIELHCAEFHHGDRTSIHDTVRRYGTEAEAVMLIGDFSVDAITVEQPAVAPCPHWQAFGLPPVMQRRLDRTSIQVTDPREPAYGDVTDAGLPFYAGNLRLTTSLPPSRRPRLLKVERLSAAVVEVVWDDRSIGHLVAPPYELELPAEGGKLSLTLYGTLRNLLGPHHHPEGEMPVVSPPLFEPDYQPSDDTSVAEAVARWSRAGDPPPRWTQDYWVVGFGDLGGVTVKEIAL</sequence>
<dbReference type="PANTHER" id="PTHR36848:SF2">
    <property type="entry name" value="SECRETED PROTEIN"/>
    <property type="match status" value="1"/>
</dbReference>
<gene>
    <name evidence="1" type="ORF">ACERK3_09800</name>
</gene>
<evidence type="ECO:0000313" key="1">
    <source>
        <dbReference type="EMBL" id="MFA9478588.1"/>
    </source>
</evidence>
<dbReference type="RefSeq" id="WP_425345514.1">
    <property type="nucleotide sequence ID" value="NZ_JBGUBD010000005.1"/>
</dbReference>
<dbReference type="InterPro" id="IPR053161">
    <property type="entry name" value="Ulvan_degrading_GH"/>
</dbReference>
<protein>
    <recommendedName>
        <fullName evidence="3">Alpha-L-rhamnosidase-like protein</fullName>
    </recommendedName>
</protein>
<dbReference type="Proteomes" id="UP001575105">
    <property type="component" value="Unassembled WGS sequence"/>
</dbReference>
<proteinExistence type="predicted"/>
<evidence type="ECO:0000313" key="2">
    <source>
        <dbReference type="Proteomes" id="UP001575105"/>
    </source>
</evidence>
<reference evidence="1 2" key="1">
    <citation type="submission" date="2024-08" db="EMBL/GenBank/DDBJ databases">
        <title>Whole-genome sequencing of halo(alkali)philic microorganisms from hypersaline lakes.</title>
        <authorList>
            <person name="Sorokin D.Y."/>
            <person name="Merkel A.Y."/>
            <person name="Messina E."/>
            <person name="Yakimov M."/>
        </authorList>
    </citation>
    <scope>NUCLEOTIDE SEQUENCE [LARGE SCALE GENOMIC DNA]</scope>
    <source>
        <strain evidence="1 2">AB-hyl4</strain>
    </source>
</reference>
<name>A0ABV4U4R1_9BACT</name>
<organism evidence="1 2">
    <name type="scientific">Natronomicrosphaera hydrolytica</name>
    <dbReference type="NCBI Taxonomy" id="3242702"/>
    <lineage>
        <taxon>Bacteria</taxon>
        <taxon>Pseudomonadati</taxon>
        <taxon>Planctomycetota</taxon>
        <taxon>Phycisphaerae</taxon>
        <taxon>Phycisphaerales</taxon>
        <taxon>Phycisphaeraceae</taxon>
        <taxon>Natronomicrosphaera</taxon>
    </lineage>
</organism>